<dbReference type="Proteomes" id="UP000267145">
    <property type="component" value="Unassembled WGS sequence"/>
</dbReference>
<feature type="region of interest" description="Disordered" evidence="12">
    <location>
        <begin position="3424"/>
        <end position="3464"/>
    </location>
</feature>
<dbReference type="InterPro" id="IPR010314">
    <property type="entry name" value="E3_Ub_ligase_DUF913"/>
</dbReference>
<evidence type="ECO:0000313" key="15">
    <source>
        <dbReference type="Proteomes" id="UP000267145"/>
    </source>
</evidence>
<feature type="region of interest" description="Disordered" evidence="12">
    <location>
        <begin position="736"/>
        <end position="788"/>
    </location>
</feature>
<feature type="region of interest" description="Disordered" evidence="12">
    <location>
        <begin position="2573"/>
        <end position="2603"/>
    </location>
</feature>
<dbReference type="GO" id="GO:0006511">
    <property type="term" value="P:ubiquitin-dependent protein catabolic process"/>
    <property type="evidence" value="ECO:0007669"/>
    <property type="project" value="TreeGrafter"/>
</dbReference>
<dbReference type="GO" id="GO:0000209">
    <property type="term" value="P:protein polyubiquitination"/>
    <property type="evidence" value="ECO:0007669"/>
    <property type="project" value="TreeGrafter"/>
</dbReference>
<feature type="compositionally biased region" description="Low complexity" evidence="12">
    <location>
        <begin position="2076"/>
        <end position="2086"/>
    </location>
</feature>
<evidence type="ECO:0000313" key="14">
    <source>
        <dbReference type="EMBL" id="RNJ57721.1"/>
    </source>
</evidence>
<evidence type="ECO:0000259" key="13">
    <source>
        <dbReference type="PROSITE" id="PS50237"/>
    </source>
</evidence>
<feature type="compositionally biased region" description="Basic and acidic residues" evidence="12">
    <location>
        <begin position="2014"/>
        <end position="2032"/>
    </location>
</feature>
<gene>
    <name evidence="14" type="primary">UPL1</name>
    <name evidence="14" type="ORF">D7B24_005662</name>
</gene>
<dbReference type="STRING" id="1051616.A0A3M9YBQ0"/>
<evidence type="ECO:0000256" key="9">
    <source>
        <dbReference type="ARBA" id="ARBA00023242"/>
    </source>
</evidence>
<dbReference type="InterPro" id="IPR025527">
    <property type="entry name" value="HUWE1/Rev1_UBM"/>
</dbReference>
<dbReference type="SUPFAM" id="SSF56204">
    <property type="entry name" value="Hect, E3 ligase catalytic domain"/>
    <property type="match status" value="1"/>
</dbReference>
<evidence type="ECO:0000256" key="5">
    <source>
        <dbReference type="ARBA" id="ARBA00022448"/>
    </source>
</evidence>
<keyword evidence="8" id="KW-0509">mRNA transport</keyword>
<feature type="compositionally biased region" description="Basic and acidic residues" evidence="12">
    <location>
        <begin position="3438"/>
        <end position="3447"/>
    </location>
</feature>
<feature type="compositionally biased region" description="Acidic residues" evidence="12">
    <location>
        <begin position="2469"/>
        <end position="2538"/>
    </location>
</feature>
<keyword evidence="6" id="KW-0808">Transferase</keyword>
<dbReference type="PROSITE" id="PS50237">
    <property type="entry name" value="HECT"/>
    <property type="match status" value="1"/>
</dbReference>
<keyword evidence="5" id="KW-0813">Transport</keyword>
<feature type="compositionally biased region" description="Basic and acidic residues" evidence="12">
    <location>
        <begin position="2102"/>
        <end position="2111"/>
    </location>
</feature>
<feature type="region of interest" description="Disordered" evidence="12">
    <location>
        <begin position="2879"/>
        <end position="2949"/>
    </location>
</feature>
<dbReference type="GeneID" id="39609351"/>
<keyword evidence="15" id="KW-1185">Reference proteome</keyword>
<evidence type="ECO:0000256" key="12">
    <source>
        <dbReference type="SAM" id="MobiDB-lite"/>
    </source>
</evidence>
<comment type="similarity">
    <text evidence="10">Belongs to the UPL family. TOM1/PTR1 subfamily.</text>
</comment>
<dbReference type="FunFam" id="3.90.1750.10:FF:000003">
    <property type="entry name" value="E3 ubiquitin-protein ligase UPL1"/>
    <property type="match status" value="1"/>
</dbReference>
<dbReference type="Gene3D" id="3.30.2160.10">
    <property type="entry name" value="Hect, E3 ligase catalytic domain"/>
    <property type="match status" value="1"/>
</dbReference>
<feature type="compositionally biased region" description="Basic and acidic residues" evidence="12">
    <location>
        <begin position="2879"/>
        <end position="2931"/>
    </location>
</feature>
<dbReference type="CDD" id="cd00078">
    <property type="entry name" value="HECTc"/>
    <property type="match status" value="1"/>
</dbReference>
<evidence type="ECO:0000256" key="7">
    <source>
        <dbReference type="ARBA" id="ARBA00022786"/>
    </source>
</evidence>
<feature type="region of interest" description="Disordered" evidence="12">
    <location>
        <begin position="286"/>
        <end position="352"/>
    </location>
</feature>
<keyword evidence="7 11" id="KW-0833">Ubl conjugation pathway</keyword>
<evidence type="ECO:0000256" key="3">
    <source>
        <dbReference type="ARBA" id="ARBA00004906"/>
    </source>
</evidence>
<feature type="region of interest" description="Disordered" evidence="12">
    <location>
        <begin position="2066"/>
        <end position="2117"/>
    </location>
</feature>
<dbReference type="EC" id="2.3.2.26" evidence="4"/>
<dbReference type="Pfam" id="PF00632">
    <property type="entry name" value="HECT"/>
    <property type="match status" value="1"/>
</dbReference>
<feature type="compositionally biased region" description="Low complexity" evidence="12">
    <location>
        <begin position="301"/>
        <end position="313"/>
    </location>
</feature>
<feature type="region of interest" description="Disordered" evidence="12">
    <location>
        <begin position="1539"/>
        <end position="1584"/>
    </location>
</feature>
<feature type="region of interest" description="Disordered" evidence="12">
    <location>
        <begin position="3228"/>
        <end position="3251"/>
    </location>
</feature>
<comment type="subcellular location">
    <subcellularLocation>
        <location evidence="2">Nucleus</location>
    </subcellularLocation>
</comment>
<feature type="active site" description="Glycyl thioester intermediate" evidence="11">
    <location>
        <position position="4065"/>
    </location>
</feature>
<feature type="compositionally biased region" description="Basic and acidic residues" evidence="12">
    <location>
        <begin position="3051"/>
        <end position="3068"/>
    </location>
</feature>
<dbReference type="GO" id="GO:0051028">
    <property type="term" value="P:mRNA transport"/>
    <property type="evidence" value="ECO:0007669"/>
    <property type="project" value="UniProtKB-KW"/>
</dbReference>
<dbReference type="GO" id="GO:0061630">
    <property type="term" value="F:ubiquitin protein ligase activity"/>
    <property type="evidence" value="ECO:0007669"/>
    <property type="project" value="UniProtKB-EC"/>
</dbReference>
<evidence type="ECO:0000256" key="11">
    <source>
        <dbReference type="PROSITE-ProRule" id="PRU00104"/>
    </source>
</evidence>
<feature type="compositionally biased region" description="Basic and acidic residues" evidence="12">
    <location>
        <begin position="770"/>
        <end position="788"/>
    </location>
</feature>
<feature type="domain" description="HECT" evidence="13">
    <location>
        <begin position="3762"/>
        <end position="4098"/>
    </location>
</feature>
<feature type="region of interest" description="Disordered" evidence="12">
    <location>
        <begin position="3119"/>
        <end position="3151"/>
    </location>
</feature>
<feature type="compositionally biased region" description="Polar residues" evidence="12">
    <location>
        <begin position="314"/>
        <end position="324"/>
    </location>
</feature>
<evidence type="ECO:0000256" key="10">
    <source>
        <dbReference type="ARBA" id="ARBA00034494"/>
    </source>
</evidence>
<keyword evidence="9" id="KW-0539">Nucleus</keyword>
<comment type="pathway">
    <text evidence="3">Protein modification; protein ubiquitination.</text>
</comment>
<feature type="compositionally biased region" description="Acidic residues" evidence="12">
    <location>
        <begin position="2590"/>
        <end position="2603"/>
    </location>
</feature>
<feature type="compositionally biased region" description="Acidic residues" evidence="12">
    <location>
        <begin position="1597"/>
        <end position="1619"/>
    </location>
</feature>
<feature type="compositionally biased region" description="Basic and acidic residues" evidence="12">
    <location>
        <begin position="2066"/>
        <end position="2075"/>
    </location>
</feature>
<feature type="region of interest" description="Disordered" evidence="12">
    <location>
        <begin position="2367"/>
        <end position="2538"/>
    </location>
</feature>
<proteinExistence type="inferred from homology"/>
<feature type="region of interest" description="Disordered" evidence="12">
    <location>
        <begin position="1999"/>
        <end position="2042"/>
    </location>
</feature>
<dbReference type="Gene3D" id="3.90.1750.10">
    <property type="entry name" value="Hect, E3 ligase catalytic domains"/>
    <property type="match status" value="1"/>
</dbReference>
<dbReference type="Pfam" id="PF06012">
    <property type="entry name" value="DUF908"/>
    <property type="match status" value="1"/>
</dbReference>
<comment type="catalytic activity">
    <reaction evidence="1">
        <text>S-ubiquitinyl-[E2 ubiquitin-conjugating enzyme]-L-cysteine + [acceptor protein]-L-lysine = [E2 ubiquitin-conjugating enzyme]-L-cysteine + N(6)-ubiquitinyl-[acceptor protein]-L-lysine.</text>
        <dbReference type="EC" id="2.3.2.26"/>
    </reaction>
</comment>
<dbReference type="InterPro" id="IPR010309">
    <property type="entry name" value="E3_Ub_ligase_DUF908"/>
</dbReference>
<dbReference type="Pfam" id="PF14377">
    <property type="entry name" value="UBM"/>
    <property type="match status" value="3"/>
</dbReference>
<dbReference type="Gene3D" id="3.30.2410.10">
    <property type="entry name" value="Hect, E3 ligase catalytic domain"/>
    <property type="match status" value="1"/>
</dbReference>
<dbReference type="FunFam" id="3.30.2410.10:FF:000004">
    <property type="entry name" value="E3 ubiquitin-protein ligase HUWE1, variant"/>
    <property type="match status" value="1"/>
</dbReference>
<evidence type="ECO:0000256" key="6">
    <source>
        <dbReference type="ARBA" id="ARBA00022679"/>
    </source>
</evidence>
<dbReference type="SMART" id="SM00119">
    <property type="entry name" value="HECTc"/>
    <property type="match status" value="1"/>
</dbReference>
<dbReference type="InterPro" id="IPR050409">
    <property type="entry name" value="E3_ubiq-protein_ligase"/>
</dbReference>
<dbReference type="Pfam" id="PF06025">
    <property type="entry name" value="DUF913"/>
    <property type="match status" value="1"/>
</dbReference>
<comment type="caution">
    <text evidence="14">The sequence shown here is derived from an EMBL/GenBank/DDBJ whole genome shotgun (WGS) entry which is preliminary data.</text>
</comment>
<organism evidence="14 15">
    <name type="scientific">Verticillium nonalfalfae</name>
    <dbReference type="NCBI Taxonomy" id="1051616"/>
    <lineage>
        <taxon>Eukaryota</taxon>
        <taxon>Fungi</taxon>
        <taxon>Dikarya</taxon>
        <taxon>Ascomycota</taxon>
        <taxon>Pezizomycotina</taxon>
        <taxon>Sordariomycetes</taxon>
        <taxon>Hypocreomycetidae</taxon>
        <taxon>Glomerellales</taxon>
        <taxon>Plectosphaerellaceae</taxon>
        <taxon>Verticillium</taxon>
    </lineage>
</organism>
<protein>
    <recommendedName>
        <fullName evidence="4">HECT-type E3 ubiquitin transferase</fullName>
        <ecNumber evidence="4">2.3.2.26</ecNumber>
    </recommendedName>
</protein>
<feature type="region of interest" description="Disordered" evidence="12">
    <location>
        <begin position="3051"/>
        <end position="3076"/>
    </location>
</feature>
<evidence type="ECO:0000256" key="4">
    <source>
        <dbReference type="ARBA" id="ARBA00012485"/>
    </source>
</evidence>
<dbReference type="FunFam" id="3.30.2160.10:FF:000001">
    <property type="entry name" value="E3 ubiquitin-protein ligase NEDD4-like"/>
    <property type="match status" value="1"/>
</dbReference>
<dbReference type="GO" id="GO:0005737">
    <property type="term" value="C:cytoplasm"/>
    <property type="evidence" value="ECO:0007669"/>
    <property type="project" value="TreeGrafter"/>
</dbReference>
<feature type="compositionally biased region" description="Polar residues" evidence="12">
    <location>
        <begin position="3426"/>
        <end position="3437"/>
    </location>
</feature>
<feature type="region of interest" description="Disordered" evidence="12">
    <location>
        <begin position="1597"/>
        <end position="1657"/>
    </location>
</feature>
<feature type="compositionally biased region" description="Acidic residues" evidence="12">
    <location>
        <begin position="2404"/>
        <end position="2455"/>
    </location>
</feature>
<feature type="compositionally biased region" description="Acidic residues" evidence="12">
    <location>
        <begin position="2377"/>
        <end position="2386"/>
    </location>
</feature>
<feature type="compositionally biased region" description="Polar residues" evidence="12">
    <location>
        <begin position="1999"/>
        <end position="2012"/>
    </location>
</feature>
<sequence length="4098" mass="455010">MGKITKTMQPKHEETLSPWLKDFVQSACTLPLPLLPDHIATFPTRWPFPRGDLYHWIPLLNRFDNILECFSGTYKLNDGPQTGDLGCEVLLHRGLKVEEYGTEAWDMDRLRKQGYGEQGDRQLIEAILKFTRVLLEHCGNRSIYASSNHLNDLLHATDLSVIIATLGVGSELAKRYQASVKRIGSHSRHVSTALLANHYNIALERVQLLASPFVKTPLISLSDAAASATPGSAAKGKDKIQSAGQKNAAPMFANDLSAIVNSEPGQWNGWGDIKISYTAVTDTKDQPFPSAVDRTSAGTNLPSTPTPLRRSTTMGGTAQQTPRSARQVPGDEASPSTVSRSPAPVSEHATSSQKVFDLPQSVVASSSIYDLLARCPADAPPHTRYEYLNRVRIAKALLGSVETRQQALAIRLLAVTNLAYIHPENVFMEKVMRQDIDETRRYQLVYQLAEIIHPTSPGSKPVPLWVQSVALALLEAISYFQARYQDVLSALNANVNHGILLYVIRKAVAGMKEDEVADKYNQSTEVNEWRKDLFSLTQHLAMSTRVGAEMVSAGLMDVLVEIMKTRSNVAQRNHATILSFIDGLIWSYQNAFHAFFNGDGLDAISELLVTSVKEGTQLADAGRGTQPEYHSSVVDYNIPFHHQQTLKWLLKFMHHMMTNSYSLGGNTDRLLRNLVDKSDLLASLREIMQHTTQFGSVLWTNSVTVLSDFINNDPTSFAAIAESRMIVSFLESVTGSPVPEQTAAPRGSEDATGETDDAPQENNDQVTLEPDDKPHPPPEQELAAGRDRPLARGILTSPDAMLVVPQVLNSISLNNVGLRMVVSSRAFESYFEMFESPKHVNCLEGEQHLASSVGESFDELCRHHPALRSPISDAVIDMVARVRFLGKDKAETSGWGAKLVFDDANGNVLTADQNLLGHLSAPPDDSKGKKKVSTDDADVDMLDGAVTAKEEDSSSASSKEASKPAATAFDSITPYVHALGLFLTTYLSNNTMKTHFVQRGGIELLLDIAELPSLPYDFNESNASRKLFSVISQLVDHSPVLGLPALLKRAQAALDSLESFATANDGRPYFAPFVLSEKPMTLEDANSWDTTTRNKMLTGTKVVRALLNAQSFLKTLYECFPSSPRSSSSVSLYPINFYDYYLQLIKSIGPLLRAGLTEEGAVHNVLPQHWWAKKVGAIDEALAIIGRPAVPASPSGDDDETFLPDDLLGNFRAEALPNSKGAAAAQPKRPTKQEQATARYKNFETLRVVLHSMVPSSFPFFQQLGKAILPRRGGDTFSRQHHIDLAKGLSATIIDQLKPSMAVEVATPKDYHYWIIMLHTLSEMLIDATPRSSDRSGSQIIMPVYLAFVEQGGLEILTTMARRFADRAADQSSGTEPSAATKICSFGLKRALDLFATVVDGKTMADSAAQFGLIPRSAGPRPEAPLSYQMVLDARMAIFPVVREIWDSALMEKTQPETLSRVIDILKIVAVGSDESGQSSTQASDVLKRVPSAFNWRTHQTSLSALSRDYDDDLAREAVYRANGNQNSATEYCRAHAAGTAGSRNPVPTQDAYFAPPPEPSRRSSQQGAPPSSEPMAVDAPPELDNLLGDAVLDELEGPSSEESDDDDDDDDEENDEDGDRAGEGSQKAGGADLPVQANESAQPTTDPRATAKKALDDHREQFRKELISRSLDIVRAHPHSAIEVSELISAMVFPQDIREDVGETLTSAITSLSFDFDEVESDANGSTIAAYAHLFALLLRDNAFLTCNIDTLRANVSTYVGFLKLSPTRAKDDLPPWIPYILLIVEILLAHDEKPIEATWKAPTSENEVIKPAVIEKPEAILSDAEQSDLLERILDILPRLGQEDTLAISVLRVLVVLTRKRSLARTVGEKKNLQRLFVMAKQLAGAGVNRLKDTKTAGCIMIILRHVVEDEETTKQIMRAEVRNLFDNPQRNQRNLDVTTYLRNLSAVALRAPDLFVEITNDMTRLTRWSPVSEGTARAHYIALKETEPEASVATITQDQSVEPTVQATEDLSLHDIKQSTEAGDKEMTDAPKPTVSRPIIENPDGVVHFLLCELLNYREVEDKEPIQPKDSKTSSTTLTATSSDPAAKENTADAGASSDAKETKDSKDKKSKPSFKADEHPIFIYRCFLLNCLAELLQSYNRAKVEFIDFKRSAPLQTNTPVKPRSSVLNYLIHDLLCQGGLENPDTLVAKKKMATSNQAQQVLVALMTKTGEKAIDKHRERFEYDDDPDLLFVRKFALDTILKAYERASTPEEPLETRYTKMQCLAELMNQVIGEKERDPPGATRGMGSPQARSQAQLRRMMYEKGYLDKLTWSIADLDLNHVGVKRAIKHVLRVLRVLTDTAKELSRSNVIPSMTLPDVADDEIASSSSMSDIDDDREETPDLYRNSALGMLEPRGSDDESEDEEDDDDDEEMYDDEYGDELEYGEEEISDDGDNGISDDDDEELGEMGEIEGLHGDPGVVEVVMDDDDDMEDDDDEMSDDMDSQDMEEMDDRVDIAEEILDEDGNPIDDDGASDWESESDDEEEDDDDEIDYGAEVQDLDEAHMHGLGPEEILDNLTRAVVMAPDGEFDPEDMDGLGEHYIEDDRGDEDDDDDEDMEEDEYIYDEDYPHDEAPPANVPSQLGWDTLVVEPFPHAHHGHRHRHAGHRSPFPPAILAGGPRDPLGGMSPATLLPHIDVLLHDVEALMSTYNANANPDFRSYFSRGPRANAAPSNADDGINPLLRRTNQTAEPSPRPPGVPGLVGLRFPPDAFGIGAGRHGGLMDSPMAILNDIVASLPVMRHGQQSVQLSITQNGRGELREYHVVPRESRGDARRDGTYHEPQQAVAFTPDSTFERYQEEARMVFGGSLYIDKAQRLLKLILSRLIPPAFEHEKKVKAEEEERRRVREEERKKREEEERRVREAKEAKEAEEKAERERKEAEEREAQQRLTAEALGSTDSDALTAGADPQAMEGVESHGATESATVPPVNVPRVVTTIRGEEVDITELGIDPEYLAALPEEFREEVIAQTVSSRRSQAREDAAAGEQTEVFQEFLDALPEEMRSEIVQQERQEVRRREREEQRRQAAGGAAEQEMDAASILLTFPPELRHEVLLDQGEDIMDQLPADMAAQVRLSQRAGNARSPPGIARRPAQQPTEPGQEAETKVQRKTVVQMLDKPGIATLLRLMFISQYGSIRNYLFSVLADVCENRQNRLEVISTVLLILQEGSTDMDAVERSFSQLSLKAKKPKDKDADPKTPQGLKRTLTSLTTSGHAQTNSEISPLLVVHQCLDLLQDLSTKNPHIPMLFLTEHESVGSSLKRMLSRKGKAKDYKAHKYAINALLSLLDRELVMESSVVMAYLADLLNKITVPLATIERRRREAAEKATLANKKVAEAMIAVQMAAEAAETTSTAEGTSAQIDANDQTIGAVVTTANATPAVETSTTVEYGDAQQSEESKKPEPETYKSATADDSNQKKGKQMQVPVIPPHHLTLVVKIFVARECSSKTFQNTISAIKNLSSIPGAKAVFGQELVRQARALSERIVLDLDELLPHIKKATTGTEIQGVALSKFSPGASEQNKLLRVLTALDHLFTDPKKKSDADTDSVVMNIQKQDLVHSLYHNSTFSSMWDKLSECLRAIHKRENMVNVATILLPLIESLMVVCKNTATADSPAQASEKEMLLSSPPPESRMAGLFFNFTEDHRRVLNELVRNNPKLMSGTFALLVKNPKVLEFDNKRNYFNRSVHSRASTQRSAFASLQLAVRREHVFHDSFRSLYFKSGDEMKYGKLNIRFHGEEGVDAGGVTREWFQVLARQMFDANYALFIPVSSDRTTFHPNKLSGINDMHLMYFKFVGRIIGKALYEGRLLDCYFSRAVYKRILGKSVSVKDMESFDPDYYKSLVWMLENDITDIITETFSVEDDEFGVTTIVDLCPDGRNIAVTEENKNDYVRLVVEHKLLSSVKEQMEHFLKGFHEIIPSELIRIFNEQELELLISGLPDIDIDDWKSNTEYHNYTPSSQQIQWFWRAIRSFDKEELAKLLQFVTGTSKVPLNGFKELEGMNGVSRFNIHRDYGNKERLPSSHTCFNQLDLPEYESYETLRSQLMKAITAGSDYFGFA</sequence>
<evidence type="ECO:0000256" key="8">
    <source>
        <dbReference type="ARBA" id="ARBA00022816"/>
    </source>
</evidence>
<dbReference type="InterPro" id="IPR035983">
    <property type="entry name" value="Hect_E3_ubiquitin_ligase"/>
</dbReference>
<evidence type="ECO:0000256" key="1">
    <source>
        <dbReference type="ARBA" id="ARBA00000885"/>
    </source>
</evidence>
<evidence type="ECO:0000256" key="2">
    <source>
        <dbReference type="ARBA" id="ARBA00004123"/>
    </source>
</evidence>
<dbReference type="RefSeq" id="XP_028495879.1">
    <property type="nucleotide sequence ID" value="XM_028639811.1"/>
</dbReference>
<feature type="compositionally biased region" description="Polar residues" evidence="12">
    <location>
        <begin position="1638"/>
        <end position="1648"/>
    </location>
</feature>
<name>A0A3M9YBQ0_9PEZI</name>
<reference evidence="14 15" key="1">
    <citation type="submission" date="2018-10" db="EMBL/GenBank/DDBJ databases">
        <title>Genome sequence of Verticillium nonalfalfae VnAa140.</title>
        <authorList>
            <person name="Stajich J.E."/>
            <person name="Kasson M.T."/>
        </authorList>
    </citation>
    <scope>NUCLEOTIDE SEQUENCE [LARGE SCALE GENOMIC DNA]</scope>
    <source>
        <strain evidence="14 15">VnAa140</strain>
    </source>
</reference>
<dbReference type="GO" id="GO:0005634">
    <property type="term" value="C:nucleus"/>
    <property type="evidence" value="ECO:0007669"/>
    <property type="project" value="UniProtKB-SubCell"/>
</dbReference>
<dbReference type="UniPathway" id="UPA00143"/>
<accession>A0A3M9YBQ0</accession>
<dbReference type="PANTHER" id="PTHR11254:SF67">
    <property type="entry name" value="E3 UBIQUITIN-PROTEIN LIGASE HUWE1"/>
    <property type="match status" value="1"/>
</dbReference>
<dbReference type="InterPro" id="IPR000569">
    <property type="entry name" value="HECT_dom"/>
</dbReference>
<dbReference type="EMBL" id="RBVV01000036">
    <property type="protein sequence ID" value="RNJ57721.1"/>
    <property type="molecule type" value="Genomic_DNA"/>
</dbReference>
<dbReference type="PANTHER" id="PTHR11254">
    <property type="entry name" value="HECT DOMAIN UBIQUITIN-PROTEIN LIGASE"/>
    <property type="match status" value="1"/>
</dbReference>